<organism evidence="2 3">
    <name type="scientific">Canavalia gladiata</name>
    <name type="common">Sword bean</name>
    <name type="synonym">Dolichos gladiatus</name>
    <dbReference type="NCBI Taxonomy" id="3824"/>
    <lineage>
        <taxon>Eukaryota</taxon>
        <taxon>Viridiplantae</taxon>
        <taxon>Streptophyta</taxon>
        <taxon>Embryophyta</taxon>
        <taxon>Tracheophyta</taxon>
        <taxon>Spermatophyta</taxon>
        <taxon>Magnoliopsida</taxon>
        <taxon>eudicotyledons</taxon>
        <taxon>Gunneridae</taxon>
        <taxon>Pentapetalae</taxon>
        <taxon>rosids</taxon>
        <taxon>fabids</taxon>
        <taxon>Fabales</taxon>
        <taxon>Fabaceae</taxon>
        <taxon>Papilionoideae</taxon>
        <taxon>50 kb inversion clade</taxon>
        <taxon>NPAAA clade</taxon>
        <taxon>indigoferoid/millettioid clade</taxon>
        <taxon>Phaseoleae</taxon>
        <taxon>Canavalia</taxon>
    </lineage>
</organism>
<evidence type="ECO:0008006" key="4">
    <source>
        <dbReference type="Google" id="ProtNLM"/>
    </source>
</evidence>
<feature type="chain" id="PRO_5043040964" description="Secreted protein" evidence="1">
    <location>
        <begin position="22"/>
        <end position="100"/>
    </location>
</feature>
<dbReference type="EMBL" id="JAYMYQ010000006">
    <property type="protein sequence ID" value="KAK7322610.1"/>
    <property type="molecule type" value="Genomic_DNA"/>
</dbReference>
<evidence type="ECO:0000313" key="2">
    <source>
        <dbReference type="EMBL" id="KAK7322610.1"/>
    </source>
</evidence>
<feature type="signal peptide" evidence="1">
    <location>
        <begin position="1"/>
        <end position="21"/>
    </location>
</feature>
<gene>
    <name evidence="2" type="ORF">VNO77_25998</name>
</gene>
<name>A0AAN9Q316_CANGL</name>
<dbReference type="Proteomes" id="UP001367508">
    <property type="component" value="Unassembled WGS sequence"/>
</dbReference>
<dbReference type="AlphaFoldDB" id="A0AAN9Q316"/>
<evidence type="ECO:0000313" key="3">
    <source>
        <dbReference type="Proteomes" id="UP001367508"/>
    </source>
</evidence>
<sequence length="100" mass="11392">MVGPAYVCMAFMACMCYSSLCDIPSTLVTHTMQEFDGIFDVHLLQKVALEIRTWRDIKQGKWGMKSRKKWLSTANMISKTVLHPFTSLIPLHTPSILLCQ</sequence>
<keyword evidence="1" id="KW-0732">Signal</keyword>
<protein>
    <recommendedName>
        <fullName evidence="4">Secreted protein</fullName>
    </recommendedName>
</protein>
<proteinExistence type="predicted"/>
<evidence type="ECO:0000256" key="1">
    <source>
        <dbReference type="SAM" id="SignalP"/>
    </source>
</evidence>
<comment type="caution">
    <text evidence="2">The sequence shown here is derived from an EMBL/GenBank/DDBJ whole genome shotgun (WGS) entry which is preliminary data.</text>
</comment>
<reference evidence="2 3" key="1">
    <citation type="submission" date="2024-01" db="EMBL/GenBank/DDBJ databases">
        <title>The genomes of 5 underutilized Papilionoideae crops provide insights into root nodulation and disease resistanc.</title>
        <authorList>
            <person name="Jiang F."/>
        </authorList>
    </citation>
    <scope>NUCLEOTIDE SEQUENCE [LARGE SCALE GENOMIC DNA]</scope>
    <source>
        <strain evidence="2">LVBAO_FW01</strain>
        <tissue evidence="2">Leaves</tissue>
    </source>
</reference>
<accession>A0AAN9Q316</accession>
<keyword evidence="3" id="KW-1185">Reference proteome</keyword>